<dbReference type="WBParaSite" id="OFLC_0000839101-mRNA-1">
    <property type="protein sequence ID" value="OFLC_0000839101-mRNA-1"/>
    <property type="gene ID" value="OFLC_0000839101"/>
</dbReference>
<reference evidence="4" key="1">
    <citation type="submission" date="2016-06" db="UniProtKB">
        <authorList>
            <consortium name="WormBaseParasite"/>
        </authorList>
    </citation>
    <scope>IDENTIFICATION</scope>
</reference>
<dbReference type="STRING" id="387005.A0A183HLN0"/>
<dbReference type="Proteomes" id="UP000267606">
    <property type="component" value="Unassembled WGS sequence"/>
</dbReference>
<organism evidence="4">
    <name type="scientific">Onchocerca flexuosa</name>
    <dbReference type="NCBI Taxonomy" id="387005"/>
    <lineage>
        <taxon>Eukaryota</taxon>
        <taxon>Metazoa</taxon>
        <taxon>Ecdysozoa</taxon>
        <taxon>Nematoda</taxon>
        <taxon>Chromadorea</taxon>
        <taxon>Rhabditida</taxon>
        <taxon>Spirurina</taxon>
        <taxon>Spiruromorpha</taxon>
        <taxon>Filarioidea</taxon>
        <taxon>Onchocercidae</taxon>
        <taxon>Onchocerca</taxon>
    </lineage>
</organism>
<evidence type="ECO:0000313" key="2">
    <source>
        <dbReference type="EMBL" id="VDO55457.1"/>
    </source>
</evidence>
<dbReference type="AlphaFoldDB" id="A0A183HLN0"/>
<sequence>MLLAGILATIECGLLAILFMITWAKKNFSYLFELDKFPLWAYTPAELMNRNYTLFELLANGTAK</sequence>
<gene>
    <name evidence="2" type="ORF">OFLC_LOCUS8394</name>
</gene>
<protein>
    <submittedName>
        <fullName evidence="4">V-type proton ATPase subunit a</fullName>
    </submittedName>
</protein>
<feature type="transmembrane region" description="Helical" evidence="1">
    <location>
        <begin position="6"/>
        <end position="24"/>
    </location>
</feature>
<accession>A0A183HLN0</accession>
<keyword evidence="1" id="KW-0472">Membrane</keyword>
<reference evidence="2 3" key="2">
    <citation type="submission" date="2018-11" db="EMBL/GenBank/DDBJ databases">
        <authorList>
            <consortium name="Pathogen Informatics"/>
        </authorList>
    </citation>
    <scope>NUCLEOTIDE SEQUENCE [LARGE SCALE GENOMIC DNA]</scope>
</reference>
<dbReference type="EMBL" id="UZAJ01009448">
    <property type="protein sequence ID" value="VDO55457.1"/>
    <property type="molecule type" value="Genomic_DNA"/>
</dbReference>
<evidence type="ECO:0000313" key="3">
    <source>
        <dbReference type="Proteomes" id="UP000267606"/>
    </source>
</evidence>
<proteinExistence type="predicted"/>
<name>A0A183HLN0_9BILA</name>
<keyword evidence="1" id="KW-1133">Transmembrane helix</keyword>
<keyword evidence="3" id="KW-1185">Reference proteome</keyword>
<keyword evidence="1" id="KW-0812">Transmembrane</keyword>
<evidence type="ECO:0000256" key="1">
    <source>
        <dbReference type="SAM" id="Phobius"/>
    </source>
</evidence>
<evidence type="ECO:0000313" key="4">
    <source>
        <dbReference type="WBParaSite" id="OFLC_0000839101-mRNA-1"/>
    </source>
</evidence>